<keyword evidence="2" id="KW-1185">Reference proteome</keyword>
<organism evidence="1 2">
    <name type="scientific">Mycena indigotica</name>
    <dbReference type="NCBI Taxonomy" id="2126181"/>
    <lineage>
        <taxon>Eukaryota</taxon>
        <taxon>Fungi</taxon>
        <taxon>Dikarya</taxon>
        <taxon>Basidiomycota</taxon>
        <taxon>Agaricomycotina</taxon>
        <taxon>Agaricomycetes</taxon>
        <taxon>Agaricomycetidae</taxon>
        <taxon>Agaricales</taxon>
        <taxon>Marasmiineae</taxon>
        <taxon>Mycenaceae</taxon>
        <taxon>Mycena</taxon>
    </lineage>
</organism>
<reference evidence="1" key="1">
    <citation type="submission" date="2020-05" db="EMBL/GenBank/DDBJ databases">
        <title>Mycena genomes resolve the evolution of fungal bioluminescence.</title>
        <authorList>
            <person name="Tsai I.J."/>
        </authorList>
    </citation>
    <scope>NUCLEOTIDE SEQUENCE</scope>
    <source>
        <strain evidence="1">171206Taipei</strain>
    </source>
</reference>
<proteinExistence type="predicted"/>
<accession>A0A8H6W6H7</accession>
<sequence length="214" mass="23448">MQLSPLLRSSLKLSTRVRKYTIVRTPPANAPRECPTPLLFVSAAKWDADSAKGIDSLSTVLTSKGFTCIHSDLSPKTTTECPTALIDGFVHELKSELRLSGYASFFPPVIFGRAGASLIAQAYISSNPVSAMMLMGNIPAKNAEVPKTLLSAPLEEFNFEPKFPISLLTTPQHMQHLLEHNRLARAGVSRYAVDELDGQEALLKIEEWLDKLGI</sequence>
<dbReference type="RefSeq" id="XP_037221696.1">
    <property type="nucleotide sequence ID" value="XM_037361404.1"/>
</dbReference>
<dbReference type="EMBL" id="JACAZF010000004">
    <property type="protein sequence ID" value="KAF7306677.1"/>
    <property type="molecule type" value="Genomic_DNA"/>
</dbReference>
<evidence type="ECO:0000313" key="2">
    <source>
        <dbReference type="Proteomes" id="UP000636479"/>
    </source>
</evidence>
<protein>
    <submittedName>
        <fullName evidence="1">Uncharacterized protein</fullName>
    </submittedName>
</protein>
<dbReference type="AlphaFoldDB" id="A0A8H6W6H7"/>
<name>A0A8H6W6H7_9AGAR</name>
<dbReference type="Proteomes" id="UP000636479">
    <property type="component" value="Unassembled WGS sequence"/>
</dbReference>
<dbReference type="OrthoDB" id="3365310at2759"/>
<gene>
    <name evidence="1" type="ORF">MIND_00459300</name>
</gene>
<comment type="caution">
    <text evidence="1">The sequence shown here is derived from an EMBL/GenBank/DDBJ whole genome shotgun (WGS) entry which is preliminary data.</text>
</comment>
<dbReference type="GeneID" id="59343920"/>
<evidence type="ECO:0000313" key="1">
    <source>
        <dbReference type="EMBL" id="KAF7306677.1"/>
    </source>
</evidence>